<evidence type="ECO:0000256" key="1">
    <source>
        <dbReference type="SAM" id="Phobius"/>
    </source>
</evidence>
<name>A0AAF3FL57_9BILA</name>
<keyword evidence="1" id="KW-0812">Transmembrane</keyword>
<feature type="transmembrane region" description="Helical" evidence="1">
    <location>
        <begin position="209"/>
        <end position="229"/>
    </location>
</feature>
<accession>A0AAF3FL57</accession>
<protein>
    <submittedName>
        <fullName evidence="3">Uncharacterized protein</fullName>
    </submittedName>
</protein>
<proteinExistence type="predicted"/>
<keyword evidence="1" id="KW-0472">Membrane</keyword>
<reference evidence="3" key="1">
    <citation type="submission" date="2024-02" db="UniProtKB">
        <authorList>
            <consortium name="WormBaseParasite"/>
        </authorList>
    </citation>
    <scope>IDENTIFICATION</scope>
</reference>
<feature type="transmembrane region" description="Helical" evidence="1">
    <location>
        <begin position="249"/>
        <end position="267"/>
    </location>
</feature>
<feature type="transmembrane region" description="Helical" evidence="1">
    <location>
        <begin position="131"/>
        <end position="153"/>
    </location>
</feature>
<keyword evidence="2" id="KW-1185">Reference proteome</keyword>
<dbReference type="WBParaSite" id="MBELARI_LOCUS7870">
    <property type="protein sequence ID" value="MBELARI_LOCUS7870"/>
    <property type="gene ID" value="MBELARI_LOCUS7870"/>
</dbReference>
<dbReference type="Proteomes" id="UP000887575">
    <property type="component" value="Unassembled WGS sequence"/>
</dbReference>
<keyword evidence="1" id="KW-1133">Transmembrane helix</keyword>
<organism evidence="2 3">
    <name type="scientific">Mesorhabditis belari</name>
    <dbReference type="NCBI Taxonomy" id="2138241"/>
    <lineage>
        <taxon>Eukaryota</taxon>
        <taxon>Metazoa</taxon>
        <taxon>Ecdysozoa</taxon>
        <taxon>Nematoda</taxon>
        <taxon>Chromadorea</taxon>
        <taxon>Rhabditida</taxon>
        <taxon>Rhabditina</taxon>
        <taxon>Rhabditomorpha</taxon>
        <taxon>Rhabditoidea</taxon>
        <taxon>Rhabditidae</taxon>
        <taxon>Mesorhabditinae</taxon>
        <taxon>Mesorhabditis</taxon>
    </lineage>
</organism>
<dbReference type="AlphaFoldDB" id="A0AAF3FL57"/>
<feature type="transmembrane region" description="Helical" evidence="1">
    <location>
        <begin position="49"/>
        <end position="73"/>
    </location>
</feature>
<feature type="transmembrane region" description="Helical" evidence="1">
    <location>
        <begin position="173"/>
        <end position="197"/>
    </location>
</feature>
<evidence type="ECO:0000313" key="3">
    <source>
        <dbReference type="WBParaSite" id="MBELARI_LOCUS7870"/>
    </source>
</evidence>
<sequence length="322" mass="36469">MNNFTVYVPPACITMQGCMPTFDTIIEMGQVMMTSWLHPQCSPPYTSMFSSNLICIYNFTVLLCYTLILVLLLTIRELNINFKVCIALLYISDAVTLIMSARESVITGCALNFRVDLNLVWQGTKTYIPMLGALIAVLLSIATFFLHLTGHITEIWFTPGFYQEMYIWPFQPLRIFLLLIAIFSAAILYICCAFMIVSTSICYLRREKFVLFTSLCVFITQIVFTYASFWMGAKLGIGDLPLNANLSYFGRPICCSVAAALQMLYLCSTSMRSNLKDQLGTLRNGIRRIVIVSKHPRKVSVDPVSASTIRTDFPRTNIQREQ</sequence>
<evidence type="ECO:0000313" key="2">
    <source>
        <dbReference type="Proteomes" id="UP000887575"/>
    </source>
</evidence>